<sequence length="322" mass="35293">MATRLSMVSYRTTVHNDWCPGCGDFGILSSIQMALADLQIPPHMVAIFSGIGCSGKTPHYINAYGIHTLHGRVLPFAIGAKLSNPELTVLAVGGDGDGLGIGAGHFVNSGRRNVDITYIVFDNGVYGLTKGQASPTLARGLKTKSLPKPNINDSINPIAIAVAAGYTFVARGYAYDTKHLKELIKMGIQHRGSAFIDVLQPCPTYNDITTKEWFAGEDRVVEGKPLPRIYKLEDEGYDGEVKSADVNEMNSKKIQAIEKSFEWGDRIPVGIFYRNQFIPSYEDRITETIRDYFSNPPAKQPIASPDGRPLASINEILKEFLV</sequence>
<comment type="cofactor">
    <cofactor evidence="1">
        <name>Mg(2+)</name>
        <dbReference type="ChEBI" id="CHEBI:18420"/>
    </cofactor>
</comment>
<keyword evidence="9" id="KW-0786">Thiamine pyrophosphate</keyword>
<dbReference type="InterPro" id="IPR032686">
    <property type="entry name" value="PFO_beta_C"/>
</dbReference>
<keyword evidence="6" id="KW-0560">Oxidoreductase</keyword>
<dbReference type="InterPro" id="IPR011766">
    <property type="entry name" value="TPP_enzyme_TPP-bd"/>
</dbReference>
<evidence type="ECO:0000256" key="1">
    <source>
        <dbReference type="ARBA" id="ARBA00001946"/>
    </source>
</evidence>
<dbReference type="GO" id="GO:0051536">
    <property type="term" value="F:iron-sulfur cluster binding"/>
    <property type="evidence" value="ECO:0007669"/>
    <property type="project" value="UniProtKB-KW"/>
</dbReference>
<feature type="domain" description="Thiamine pyrophosphate enzyme TPP-binding" evidence="10">
    <location>
        <begin position="51"/>
        <end position="198"/>
    </location>
</feature>
<evidence type="ECO:0000259" key="10">
    <source>
        <dbReference type="Pfam" id="PF02775"/>
    </source>
</evidence>
<protein>
    <submittedName>
        <fullName evidence="12">2-oxoacid:ferredoxin oxidoreductase subunit beta</fullName>
    </submittedName>
</protein>
<dbReference type="GO" id="GO:0016625">
    <property type="term" value="F:oxidoreductase activity, acting on the aldehyde or oxo group of donors, iron-sulfur protein as acceptor"/>
    <property type="evidence" value="ECO:0007669"/>
    <property type="project" value="UniProtKB-ARBA"/>
</dbReference>
<dbReference type="NCBIfam" id="TIGR02177">
    <property type="entry name" value="PorB_KorB"/>
    <property type="match status" value="1"/>
</dbReference>
<dbReference type="InterPro" id="IPR029061">
    <property type="entry name" value="THDP-binding"/>
</dbReference>
<dbReference type="GO" id="GO:0044272">
    <property type="term" value="P:sulfur compound biosynthetic process"/>
    <property type="evidence" value="ECO:0007669"/>
    <property type="project" value="UniProtKB-ARBA"/>
</dbReference>
<dbReference type="Pfam" id="PF12367">
    <property type="entry name" value="PFO_beta_C"/>
    <property type="match status" value="1"/>
</dbReference>
<evidence type="ECO:0000256" key="7">
    <source>
        <dbReference type="ARBA" id="ARBA00023004"/>
    </source>
</evidence>
<dbReference type="InterPro" id="IPR053399">
    <property type="entry name" value="2-oxoacid:Fd_oxidored_beta"/>
</dbReference>
<dbReference type="CDD" id="cd03375">
    <property type="entry name" value="TPP_OGFOR"/>
    <property type="match status" value="1"/>
</dbReference>
<evidence type="ECO:0000256" key="3">
    <source>
        <dbReference type="ARBA" id="ARBA00001966"/>
    </source>
</evidence>
<dbReference type="InterPro" id="IPR011896">
    <property type="entry name" value="OFOB"/>
</dbReference>
<dbReference type="GO" id="GO:0030976">
    <property type="term" value="F:thiamine pyrophosphate binding"/>
    <property type="evidence" value="ECO:0007669"/>
    <property type="project" value="InterPro"/>
</dbReference>
<keyword evidence="7" id="KW-0408">Iron</keyword>
<dbReference type="SUPFAM" id="SSF52518">
    <property type="entry name" value="Thiamin diphosphate-binding fold (THDP-binding)"/>
    <property type="match status" value="1"/>
</dbReference>
<evidence type="ECO:0000259" key="11">
    <source>
        <dbReference type="Pfam" id="PF12367"/>
    </source>
</evidence>
<comment type="caution">
    <text evidence="12">The sequence shown here is derived from an EMBL/GenBank/DDBJ whole genome shotgun (WGS) entry which is preliminary data.</text>
</comment>
<dbReference type="EMBL" id="DRXH01000094">
    <property type="protein sequence ID" value="HHM44222.1"/>
    <property type="molecule type" value="Genomic_DNA"/>
</dbReference>
<dbReference type="GO" id="GO:0006082">
    <property type="term" value="P:organic acid metabolic process"/>
    <property type="evidence" value="ECO:0007669"/>
    <property type="project" value="UniProtKB-ARBA"/>
</dbReference>
<dbReference type="GO" id="GO:0045333">
    <property type="term" value="P:cellular respiration"/>
    <property type="evidence" value="ECO:0007669"/>
    <property type="project" value="UniProtKB-ARBA"/>
</dbReference>
<evidence type="ECO:0000313" key="12">
    <source>
        <dbReference type="EMBL" id="HHM44222.1"/>
    </source>
</evidence>
<reference evidence="12" key="1">
    <citation type="journal article" date="2020" name="mSystems">
        <title>Genome- and Community-Level Interaction Insights into Carbon Utilization and Element Cycling Functions of Hydrothermarchaeota in Hydrothermal Sediment.</title>
        <authorList>
            <person name="Zhou Z."/>
            <person name="Liu Y."/>
            <person name="Xu W."/>
            <person name="Pan J."/>
            <person name="Luo Z.H."/>
            <person name="Li M."/>
        </authorList>
    </citation>
    <scope>NUCLEOTIDE SEQUENCE [LARGE SCALE GENOMIC DNA]</scope>
    <source>
        <strain evidence="12">SpSt-1074</strain>
    </source>
</reference>
<dbReference type="PANTHER" id="PTHR48084:SF2">
    <property type="entry name" value="PYRUVATE FERREDOXIN_FLAVODOXIN OXIDOREDUCTASE, BETA SUBUNIT"/>
    <property type="match status" value="1"/>
</dbReference>
<dbReference type="PANTHER" id="PTHR48084">
    <property type="entry name" value="2-OXOGLUTARATE OXIDOREDUCTASE SUBUNIT KORB-RELATED"/>
    <property type="match status" value="1"/>
</dbReference>
<gene>
    <name evidence="12" type="ORF">ENM31_02850</name>
</gene>
<dbReference type="Gene3D" id="3.40.50.970">
    <property type="match status" value="1"/>
</dbReference>
<dbReference type="Pfam" id="PF02775">
    <property type="entry name" value="TPP_enzyme_C"/>
    <property type="match status" value="1"/>
</dbReference>
<evidence type="ECO:0000256" key="5">
    <source>
        <dbReference type="ARBA" id="ARBA00022842"/>
    </source>
</evidence>
<comment type="cofactor">
    <cofactor evidence="3">
        <name>[4Fe-4S] cluster</name>
        <dbReference type="ChEBI" id="CHEBI:49883"/>
    </cofactor>
</comment>
<proteinExistence type="predicted"/>
<keyword evidence="5" id="KW-0460">Magnesium</keyword>
<dbReference type="InterPro" id="IPR051457">
    <property type="entry name" value="2-oxoacid:Fd_oxidoreductase"/>
</dbReference>
<evidence type="ECO:0000256" key="9">
    <source>
        <dbReference type="ARBA" id="ARBA00023052"/>
    </source>
</evidence>
<evidence type="ECO:0000256" key="2">
    <source>
        <dbReference type="ARBA" id="ARBA00001964"/>
    </source>
</evidence>
<dbReference type="AlphaFoldDB" id="A0A7J3VTH6"/>
<evidence type="ECO:0000256" key="6">
    <source>
        <dbReference type="ARBA" id="ARBA00023002"/>
    </source>
</evidence>
<evidence type="ECO:0000256" key="4">
    <source>
        <dbReference type="ARBA" id="ARBA00022723"/>
    </source>
</evidence>
<organism evidence="12">
    <name type="scientific">Caldiarchaeum subterraneum</name>
    <dbReference type="NCBI Taxonomy" id="311458"/>
    <lineage>
        <taxon>Archaea</taxon>
        <taxon>Nitrososphaerota</taxon>
        <taxon>Candidatus Caldarchaeales</taxon>
        <taxon>Candidatus Caldarchaeaceae</taxon>
        <taxon>Candidatus Caldarchaeum</taxon>
    </lineage>
</organism>
<dbReference type="NCBIfam" id="NF041171">
    <property type="entry name" value="Oxoac_fdxbeta_Archa"/>
    <property type="match status" value="1"/>
</dbReference>
<comment type="cofactor">
    <cofactor evidence="2">
        <name>thiamine diphosphate</name>
        <dbReference type="ChEBI" id="CHEBI:58937"/>
    </cofactor>
</comment>
<evidence type="ECO:0000256" key="8">
    <source>
        <dbReference type="ARBA" id="ARBA00023014"/>
    </source>
</evidence>
<accession>A0A7J3VTH6</accession>
<name>A0A7J3VTH6_CALS0</name>
<keyword evidence="4" id="KW-0479">Metal-binding</keyword>
<feature type="domain" description="Pyruvate ferredoxin oxidoreductase beta subunit C-terminal" evidence="11">
    <location>
        <begin position="202"/>
        <end position="287"/>
    </location>
</feature>
<dbReference type="GO" id="GO:0046872">
    <property type="term" value="F:metal ion binding"/>
    <property type="evidence" value="ECO:0007669"/>
    <property type="project" value="UniProtKB-KW"/>
</dbReference>
<keyword evidence="8" id="KW-0411">Iron-sulfur</keyword>